<protein>
    <submittedName>
        <fullName evidence="2">Uncharacterized protein</fullName>
    </submittedName>
</protein>
<evidence type="ECO:0000313" key="2">
    <source>
        <dbReference type="WBParaSite" id="PSAMB.scaffold766size41716.g8598.t1"/>
    </source>
</evidence>
<dbReference type="AlphaFoldDB" id="A0A914XD53"/>
<accession>A0A914XD53</accession>
<name>A0A914XD53_9BILA</name>
<dbReference type="Proteomes" id="UP000887566">
    <property type="component" value="Unplaced"/>
</dbReference>
<evidence type="ECO:0000313" key="1">
    <source>
        <dbReference type="Proteomes" id="UP000887566"/>
    </source>
</evidence>
<sequence length="148" mass="16635">MLVVVMMIDDDDDEDCLQERVEEAFIFQIGGGGEQSDSQRHDDPFEAWKREKAEQRRAERRLERARQHELDTTIVPLVSRSSPSSIPSLSGVVGRAKRDSLPRLNGRSNVRIISAKLRSSSTANFGRSARELPLLSAQTARRVSSNLM</sequence>
<proteinExistence type="predicted"/>
<organism evidence="1 2">
    <name type="scientific">Plectus sambesii</name>
    <dbReference type="NCBI Taxonomy" id="2011161"/>
    <lineage>
        <taxon>Eukaryota</taxon>
        <taxon>Metazoa</taxon>
        <taxon>Ecdysozoa</taxon>
        <taxon>Nematoda</taxon>
        <taxon>Chromadorea</taxon>
        <taxon>Plectida</taxon>
        <taxon>Plectina</taxon>
        <taxon>Plectoidea</taxon>
        <taxon>Plectidae</taxon>
        <taxon>Plectus</taxon>
    </lineage>
</organism>
<keyword evidence="1" id="KW-1185">Reference proteome</keyword>
<dbReference type="WBParaSite" id="PSAMB.scaffold766size41716.g8598.t1">
    <property type="protein sequence ID" value="PSAMB.scaffold766size41716.g8598.t1"/>
    <property type="gene ID" value="PSAMB.scaffold766size41716.g8598"/>
</dbReference>
<reference evidence="2" key="1">
    <citation type="submission" date="2022-11" db="UniProtKB">
        <authorList>
            <consortium name="WormBaseParasite"/>
        </authorList>
    </citation>
    <scope>IDENTIFICATION</scope>
</reference>